<keyword evidence="2" id="KW-0472">Membrane</keyword>
<dbReference type="AlphaFoldDB" id="A0A6A6P8L0"/>
<proteinExistence type="predicted"/>
<accession>A0A6A6P8L0</accession>
<feature type="non-terminal residue" evidence="3">
    <location>
        <position position="522"/>
    </location>
</feature>
<feature type="transmembrane region" description="Helical" evidence="2">
    <location>
        <begin position="178"/>
        <end position="204"/>
    </location>
</feature>
<dbReference type="Gene3D" id="3.40.50.1820">
    <property type="entry name" value="alpha/beta hydrolase"/>
    <property type="match status" value="1"/>
</dbReference>
<evidence type="ECO:0000313" key="4">
    <source>
        <dbReference type="Proteomes" id="UP000799766"/>
    </source>
</evidence>
<dbReference type="InterPro" id="IPR029058">
    <property type="entry name" value="AB_hydrolase_fold"/>
</dbReference>
<organism evidence="3 4">
    <name type="scientific">Lineolata rhizophorae</name>
    <dbReference type="NCBI Taxonomy" id="578093"/>
    <lineage>
        <taxon>Eukaryota</taxon>
        <taxon>Fungi</taxon>
        <taxon>Dikarya</taxon>
        <taxon>Ascomycota</taxon>
        <taxon>Pezizomycotina</taxon>
        <taxon>Dothideomycetes</taxon>
        <taxon>Dothideomycetes incertae sedis</taxon>
        <taxon>Lineolatales</taxon>
        <taxon>Lineolataceae</taxon>
        <taxon>Lineolata</taxon>
    </lineage>
</organism>
<dbReference type="OrthoDB" id="164921at2759"/>
<feature type="compositionally biased region" description="Basic and acidic residues" evidence="1">
    <location>
        <begin position="1"/>
        <end position="18"/>
    </location>
</feature>
<evidence type="ECO:0000256" key="2">
    <source>
        <dbReference type="SAM" id="Phobius"/>
    </source>
</evidence>
<protein>
    <submittedName>
        <fullName evidence="3">Mitochondrial integral membrane protein-like protein</fullName>
    </submittedName>
</protein>
<keyword evidence="2" id="KW-1133">Transmembrane helix</keyword>
<feature type="transmembrane region" description="Helical" evidence="2">
    <location>
        <begin position="131"/>
        <end position="150"/>
    </location>
</feature>
<keyword evidence="4" id="KW-1185">Reference proteome</keyword>
<feature type="transmembrane region" description="Helical" evidence="2">
    <location>
        <begin position="103"/>
        <end position="125"/>
    </location>
</feature>
<dbReference type="InterPro" id="IPR019431">
    <property type="entry name" value="DUF2417"/>
</dbReference>
<dbReference type="Proteomes" id="UP000799766">
    <property type="component" value="Unassembled WGS sequence"/>
</dbReference>
<name>A0A6A6P8L0_9PEZI</name>
<reference evidence="3" key="1">
    <citation type="journal article" date="2020" name="Stud. Mycol.">
        <title>101 Dothideomycetes genomes: a test case for predicting lifestyles and emergence of pathogens.</title>
        <authorList>
            <person name="Haridas S."/>
            <person name="Albert R."/>
            <person name="Binder M."/>
            <person name="Bloem J."/>
            <person name="Labutti K."/>
            <person name="Salamov A."/>
            <person name="Andreopoulos B."/>
            <person name="Baker S."/>
            <person name="Barry K."/>
            <person name="Bills G."/>
            <person name="Bluhm B."/>
            <person name="Cannon C."/>
            <person name="Castanera R."/>
            <person name="Culley D."/>
            <person name="Daum C."/>
            <person name="Ezra D."/>
            <person name="Gonzalez J."/>
            <person name="Henrissat B."/>
            <person name="Kuo A."/>
            <person name="Liang C."/>
            <person name="Lipzen A."/>
            <person name="Lutzoni F."/>
            <person name="Magnuson J."/>
            <person name="Mondo S."/>
            <person name="Nolan M."/>
            <person name="Ohm R."/>
            <person name="Pangilinan J."/>
            <person name="Park H.-J."/>
            <person name="Ramirez L."/>
            <person name="Alfaro M."/>
            <person name="Sun H."/>
            <person name="Tritt A."/>
            <person name="Yoshinaga Y."/>
            <person name="Zwiers L.-H."/>
            <person name="Turgeon B."/>
            <person name="Goodwin S."/>
            <person name="Spatafora J."/>
            <person name="Crous P."/>
            <person name="Grigoriev I."/>
        </authorList>
    </citation>
    <scope>NUCLEOTIDE SEQUENCE</scope>
    <source>
        <strain evidence="3">ATCC 16933</strain>
    </source>
</reference>
<evidence type="ECO:0000256" key="1">
    <source>
        <dbReference type="SAM" id="MobiDB-lite"/>
    </source>
</evidence>
<feature type="non-terminal residue" evidence="3">
    <location>
        <position position="1"/>
    </location>
</feature>
<gene>
    <name evidence="3" type="ORF">BDY21DRAFT_271948</name>
</gene>
<dbReference type="EMBL" id="MU001674">
    <property type="protein sequence ID" value="KAF2460112.1"/>
    <property type="molecule type" value="Genomic_DNA"/>
</dbReference>
<dbReference type="SUPFAM" id="SSF53474">
    <property type="entry name" value="alpha/beta-Hydrolases"/>
    <property type="match status" value="1"/>
</dbReference>
<evidence type="ECO:0000313" key="3">
    <source>
        <dbReference type="EMBL" id="KAF2460112.1"/>
    </source>
</evidence>
<dbReference type="Pfam" id="PF10329">
    <property type="entry name" value="DUF2417"/>
    <property type="match status" value="1"/>
</dbReference>
<sequence>EPDERTRLLAPRPPREDGYLDPDDPAVSPYNLWTVRFLRYVTTLFLAFSFVWWVLLLVTVFVTPPGMHTRGSGFTDFAYTCLTCGNLLVLLLFFAAPSRAMRVLAAVIAFFLLVDTIVILAVGRLRDEEGAVGIASVVWCTLMAVWVVIVDRAVAWGKREEEERLTGRPETRRSLREWLAVLVATVIQVVYIVIVVLMTATMILRARDASLGPPGERYYVDGGKYAVHLHCVGNLTSTGASLSLSASSSPSDNDIVAQAEYNPTVLISSDRSPAEHTLSPFILSAFANGTIPRYCIYDRAGYAWSDTAPSPHSAGMSADALAEALALAGEPGPWVVAGAGYGAVHARIFAARNLKRVAGMLLLDPLHEDLLGSRVGRASDGFVTWGWGIVSPLGLERLGGALFKGRSREDRVYGRSAGQNGRLIRAHLQENLVADSLTKSEVRSARNIQDASTPLAVVSSGVEVGRSDEWAAKQEDLTTLTDHLVAWDVVTKAPHEVWSTKDGRDVIEKRMGELVKLARKAK</sequence>
<feature type="region of interest" description="Disordered" evidence="1">
    <location>
        <begin position="1"/>
        <end position="22"/>
    </location>
</feature>
<feature type="transmembrane region" description="Helical" evidence="2">
    <location>
        <begin position="37"/>
        <end position="62"/>
    </location>
</feature>
<feature type="transmembrane region" description="Helical" evidence="2">
    <location>
        <begin position="77"/>
        <end position="96"/>
    </location>
</feature>
<keyword evidence="2" id="KW-0812">Transmembrane</keyword>